<reference evidence="2" key="1">
    <citation type="submission" date="2025-08" db="UniProtKB">
        <authorList>
            <consortium name="RefSeq"/>
        </authorList>
    </citation>
    <scope>IDENTIFICATION</scope>
</reference>
<dbReference type="GeneID" id="105112927"/>
<dbReference type="GO" id="GO:0005737">
    <property type="term" value="C:cytoplasm"/>
    <property type="evidence" value="ECO:0007669"/>
    <property type="project" value="TreeGrafter"/>
</dbReference>
<dbReference type="InterPro" id="IPR037766">
    <property type="entry name" value="FHY1"/>
</dbReference>
<organism evidence="1 2">
    <name type="scientific">Populus euphratica</name>
    <name type="common">Euphrates poplar</name>
    <dbReference type="NCBI Taxonomy" id="75702"/>
    <lineage>
        <taxon>Eukaryota</taxon>
        <taxon>Viridiplantae</taxon>
        <taxon>Streptophyta</taxon>
        <taxon>Embryophyta</taxon>
        <taxon>Tracheophyta</taxon>
        <taxon>Spermatophyta</taxon>
        <taxon>Magnoliopsida</taxon>
        <taxon>eudicotyledons</taxon>
        <taxon>Gunneridae</taxon>
        <taxon>Pentapetalae</taxon>
        <taxon>rosids</taxon>
        <taxon>fabids</taxon>
        <taxon>Malpighiales</taxon>
        <taxon>Salicaceae</taxon>
        <taxon>Saliceae</taxon>
        <taxon>Populus</taxon>
    </lineage>
</organism>
<dbReference type="GO" id="GO:0009639">
    <property type="term" value="P:response to red or far red light"/>
    <property type="evidence" value="ECO:0007669"/>
    <property type="project" value="InterPro"/>
</dbReference>
<keyword evidence="1" id="KW-1185">Reference proteome</keyword>
<dbReference type="GO" id="GO:0016607">
    <property type="term" value="C:nuclear speck"/>
    <property type="evidence" value="ECO:0007669"/>
    <property type="project" value="TreeGrafter"/>
</dbReference>
<dbReference type="PANTHER" id="PTHR37723">
    <property type="entry name" value="PROTEIN FAR-RED ELONGATED HYPOCOTYL 1"/>
    <property type="match status" value="1"/>
</dbReference>
<proteinExistence type="predicted"/>
<sequence>MLLSRESSSPKKARAPDGVILVRVLFNHPASVNLRKKEGKGGGHALISMFLSLPAMDEDNDEINSFQLEEAVNSKFFYLNKKRKTQPEQLGLPISKHKCWDHRFPLKTSKIYEENEEEKDLITCIIVQNAERQAIDEGSDPESAKDSNSFVEDSDFAMSVDGEAKFEKEVSKIWPPERPSTSSFSCNSLKDAQYSSDSALAARHAGKEELTFVKGEIDQCGHDDGLLASQNLEEPILEFESPLDYSCSEFGIDSIETCTGKELDDILYSNGVNPNVYALSSRRWLSTKKLSQAPENQPLIKNLSSTFPCLCCDSEHLYLELEANDFST</sequence>
<dbReference type="GO" id="GO:0051457">
    <property type="term" value="P:maintenance of protein location in nucleus"/>
    <property type="evidence" value="ECO:0007669"/>
    <property type="project" value="TreeGrafter"/>
</dbReference>
<name>A0AAJ6TAG2_POPEU</name>
<dbReference type="RefSeq" id="XP_011007146.1">
    <property type="nucleotide sequence ID" value="XM_011008844.1"/>
</dbReference>
<dbReference type="GO" id="GO:0061608">
    <property type="term" value="F:nuclear import signal receptor activity"/>
    <property type="evidence" value="ECO:0007669"/>
    <property type="project" value="TreeGrafter"/>
</dbReference>
<dbReference type="PANTHER" id="PTHR37723:SF1">
    <property type="entry name" value="PROTEIN FAR-RED-ELONGATED HYPOCOTYL 1-LIKE"/>
    <property type="match status" value="1"/>
</dbReference>
<protein>
    <submittedName>
        <fullName evidence="2">Uncharacterized protein LOC105112927 isoform X1</fullName>
    </submittedName>
</protein>
<dbReference type="KEGG" id="peu:105112927"/>
<dbReference type="AlphaFoldDB" id="A0AAJ6TAG2"/>
<accession>A0AAJ6TAG2</accession>
<dbReference type="Proteomes" id="UP000694918">
    <property type="component" value="Unplaced"/>
</dbReference>
<evidence type="ECO:0000313" key="2">
    <source>
        <dbReference type="RefSeq" id="XP_011007146.1"/>
    </source>
</evidence>
<evidence type="ECO:0000313" key="1">
    <source>
        <dbReference type="Proteomes" id="UP000694918"/>
    </source>
</evidence>
<gene>
    <name evidence="2" type="primary">LOC105112927</name>
</gene>